<dbReference type="RefSeq" id="WP_109621870.1">
    <property type="nucleotide sequence ID" value="NZ_QGDO01000007.1"/>
</dbReference>
<sequence length="86" mass="10065">MYRNLITAALIANILSIEKELILNSPQQIIKSEEAIQYSFSRIELETIILEIEDEYHLNLIDLNRDRVSNLNDLFYILNQSEEVTP</sequence>
<name>A0A315Z6B0_SEDFL</name>
<evidence type="ECO:0000313" key="1">
    <source>
        <dbReference type="EMBL" id="PWJ38626.1"/>
    </source>
</evidence>
<dbReference type="EMBL" id="QGDO01000007">
    <property type="protein sequence ID" value="PWJ38626.1"/>
    <property type="molecule type" value="Genomic_DNA"/>
</dbReference>
<gene>
    <name evidence="1" type="ORF">BC781_107216</name>
</gene>
<accession>A0A315Z6B0</accession>
<protein>
    <submittedName>
        <fullName evidence="1">Uncharacterized protein</fullName>
    </submittedName>
</protein>
<comment type="caution">
    <text evidence="1">The sequence shown here is derived from an EMBL/GenBank/DDBJ whole genome shotgun (WGS) entry which is preliminary data.</text>
</comment>
<reference evidence="1 2" key="1">
    <citation type="submission" date="2018-03" db="EMBL/GenBank/DDBJ databases">
        <title>Genomic Encyclopedia of Archaeal and Bacterial Type Strains, Phase II (KMG-II): from individual species to whole genera.</title>
        <authorList>
            <person name="Goeker M."/>
        </authorList>
    </citation>
    <scope>NUCLEOTIDE SEQUENCE [LARGE SCALE GENOMIC DNA]</scope>
    <source>
        <strain evidence="1 2">DSM 28229</strain>
    </source>
</reference>
<dbReference type="AlphaFoldDB" id="A0A315Z6B0"/>
<keyword evidence="2" id="KW-1185">Reference proteome</keyword>
<evidence type="ECO:0000313" key="2">
    <source>
        <dbReference type="Proteomes" id="UP000245535"/>
    </source>
</evidence>
<organism evidence="1 2">
    <name type="scientific">Sediminitomix flava</name>
    <dbReference type="NCBI Taxonomy" id="379075"/>
    <lineage>
        <taxon>Bacteria</taxon>
        <taxon>Pseudomonadati</taxon>
        <taxon>Bacteroidota</taxon>
        <taxon>Cytophagia</taxon>
        <taxon>Cytophagales</taxon>
        <taxon>Flammeovirgaceae</taxon>
        <taxon>Sediminitomix</taxon>
    </lineage>
</organism>
<dbReference type="Proteomes" id="UP000245535">
    <property type="component" value="Unassembled WGS sequence"/>
</dbReference>
<proteinExistence type="predicted"/>